<dbReference type="RefSeq" id="XP_002114426.1">
    <property type="nucleotide sequence ID" value="XM_002114390.1"/>
</dbReference>
<feature type="region of interest" description="Disordered" evidence="7">
    <location>
        <begin position="1"/>
        <end position="21"/>
    </location>
</feature>
<organism evidence="11 12">
    <name type="scientific">Trichoplax adhaerens</name>
    <name type="common">Trichoplax reptans</name>
    <dbReference type="NCBI Taxonomy" id="10228"/>
    <lineage>
        <taxon>Eukaryota</taxon>
        <taxon>Metazoa</taxon>
        <taxon>Placozoa</taxon>
        <taxon>Uniplacotomia</taxon>
        <taxon>Trichoplacea</taxon>
        <taxon>Trichoplacidae</taxon>
        <taxon>Trichoplax</taxon>
    </lineage>
</organism>
<feature type="domain" description="Helicase C-terminal" evidence="9">
    <location>
        <begin position="225"/>
        <end position="370"/>
    </location>
</feature>
<dbReference type="PROSITE" id="PS51195">
    <property type="entry name" value="Q_MOTIF"/>
    <property type="match status" value="1"/>
</dbReference>
<dbReference type="eggNOG" id="KOG0337">
    <property type="taxonomic scope" value="Eukaryota"/>
</dbReference>
<evidence type="ECO:0000259" key="9">
    <source>
        <dbReference type="PROSITE" id="PS51194"/>
    </source>
</evidence>
<gene>
    <name evidence="11" type="ORF">TRIADDRAFT_58231</name>
</gene>
<protein>
    <recommendedName>
        <fullName evidence="1">RNA helicase</fullName>
        <ecNumber evidence="1">3.6.4.13</ecNumber>
    </recommendedName>
</protein>
<dbReference type="GO" id="GO:0005730">
    <property type="term" value="C:nucleolus"/>
    <property type="evidence" value="ECO:0000318"/>
    <property type="project" value="GO_Central"/>
</dbReference>
<dbReference type="EC" id="3.6.4.13" evidence="1"/>
<dbReference type="GO" id="GO:0006364">
    <property type="term" value="P:rRNA processing"/>
    <property type="evidence" value="ECO:0000318"/>
    <property type="project" value="GO_Central"/>
</dbReference>
<dbReference type="CTD" id="6755319"/>
<dbReference type="InterPro" id="IPR050079">
    <property type="entry name" value="DEAD_box_RNA_helicase"/>
</dbReference>
<dbReference type="InterPro" id="IPR011545">
    <property type="entry name" value="DEAD/DEAH_box_helicase_dom"/>
</dbReference>
<dbReference type="InterPro" id="IPR027417">
    <property type="entry name" value="P-loop_NTPase"/>
</dbReference>
<dbReference type="EMBL" id="DS985247">
    <property type="protein sequence ID" value="EDV23516.1"/>
    <property type="molecule type" value="Genomic_DNA"/>
</dbReference>
<dbReference type="GO" id="GO:0003724">
    <property type="term" value="F:RNA helicase activity"/>
    <property type="evidence" value="ECO:0007669"/>
    <property type="project" value="UniProtKB-EC"/>
</dbReference>
<feature type="compositionally biased region" description="Basic residues" evidence="7">
    <location>
        <begin position="598"/>
        <end position="616"/>
    </location>
</feature>
<evidence type="ECO:0000256" key="3">
    <source>
        <dbReference type="ARBA" id="ARBA00022801"/>
    </source>
</evidence>
<dbReference type="PROSITE" id="PS51192">
    <property type="entry name" value="HELICASE_ATP_BIND_1"/>
    <property type="match status" value="1"/>
</dbReference>
<reference evidence="11 12" key="1">
    <citation type="journal article" date="2008" name="Nature">
        <title>The Trichoplax genome and the nature of placozoans.</title>
        <authorList>
            <person name="Srivastava M."/>
            <person name="Begovic E."/>
            <person name="Chapman J."/>
            <person name="Putnam N.H."/>
            <person name="Hellsten U."/>
            <person name="Kawashima T."/>
            <person name="Kuo A."/>
            <person name="Mitros T."/>
            <person name="Salamov A."/>
            <person name="Carpenter M.L."/>
            <person name="Signorovitch A.Y."/>
            <person name="Moreno M.A."/>
            <person name="Kamm K."/>
            <person name="Grimwood J."/>
            <person name="Schmutz J."/>
            <person name="Shapiro H."/>
            <person name="Grigoriev I.V."/>
            <person name="Buss L.W."/>
            <person name="Schierwater B."/>
            <person name="Dellaporta S.L."/>
            <person name="Rokhsar D.S."/>
        </authorList>
    </citation>
    <scope>NUCLEOTIDE SEQUENCE [LARGE SCALE GENOMIC DNA]</scope>
    <source>
        <strain evidence="11 12">Grell-BS-1999</strain>
    </source>
</reference>
<dbReference type="InterPro" id="IPR014001">
    <property type="entry name" value="Helicase_ATP-bd"/>
</dbReference>
<evidence type="ECO:0000313" key="12">
    <source>
        <dbReference type="Proteomes" id="UP000009022"/>
    </source>
</evidence>
<feature type="compositionally biased region" description="Basic residues" evidence="7">
    <location>
        <begin position="562"/>
        <end position="572"/>
    </location>
</feature>
<proteinExistence type="predicted"/>
<keyword evidence="4" id="KW-0347">Helicase</keyword>
<keyword evidence="3" id="KW-0378">Hydrolase</keyword>
<dbReference type="Proteomes" id="UP000009022">
    <property type="component" value="Unassembled WGS sequence"/>
</dbReference>
<feature type="region of interest" description="Disordered" evidence="7">
    <location>
        <begin position="555"/>
        <end position="616"/>
    </location>
</feature>
<dbReference type="SUPFAM" id="SSF52540">
    <property type="entry name" value="P-loop containing nucleoside triphosphate hydrolases"/>
    <property type="match status" value="2"/>
</dbReference>
<dbReference type="AlphaFoldDB" id="B3S181"/>
<dbReference type="PANTHER" id="PTHR47959">
    <property type="entry name" value="ATP-DEPENDENT RNA HELICASE RHLE-RELATED"/>
    <property type="match status" value="1"/>
</dbReference>
<evidence type="ECO:0000313" key="11">
    <source>
        <dbReference type="EMBL" id="EDV23516.1"/>
    </source>
</evidence>
<keyword evidence="5" id="KW-0067">ATP-binding</keyword>
<dbReference type="CDD" id="cd18787">
    <property type="entry name" value="SF2_C_DEAD"/>
    <property type="match status" value="1"/>
</dbReference>
<evidence type="ECO:0000256" key="6">
    <source>
        <dbReference type="PROSITE-ProRule" id="PRU00552"/>
    </source>
</evidence>
<dbReference type="GeneID" id="6755319"/>
<dbReference type="STRING" id="10228.B3S181"/>
<dbReference type="InterPro" id="IPR014014">
    <property type="entry name" value="RNA_helicase_DEAD_Q_motif"/>
</dbReference>
<dbReference type="GO" id="GO:0005524">
    <property type="term" value="F:ATP binding"/>
    <property type="evidence" value="ECO:0007669"/>
    <property type="project" value="UniProtKB-KW"/>
</dbReference>
<dbReference type="Gene3D" id="3.40.50.300">
    <property type="entry name" value="P-loop containing nucleotide triphosphate hydrolases"/>
    <property type="match status" value="3"/>
</dbReference>
<evidence type="ECO:0000256" key="7">
    <source>
        <dbReference type="SAM" id="MobiDB-lite"/>
    </source>
</evidence>
<dbReference type="HOGENOM" id="CLU_003041_1_3_1"/>
<evidence type="ECO:0000259" key="8">
    <source>
        <dbReference type="PROSITE" id="PS51192"/>
    </source>
</evidence>
<dbReference type="Pfam" id="PF00270">
    <property type="entry name" value="DEAD"/>
    <property type="match status" value="1"/>
</dbReference>
<dbReference type="PANTHER" id="PTHR47959:SF8">
    <property type="entry name" value="RNA HELICASE"/>
    <property type="match status" value="1"/>
</dbReference>
<name>B3S181_TRIAD</name>
<feature type="domain" description="Helicase ATP-binding" evidence="8">
    <location>
        <begin position="69"/>
        <end position="195"/>
    </location>
</feature>
<evidence type="ECO:0000259" key="10">
    <source>
        <dbReference type="PROSITE" id="PS51195"/>
    </source>
</evidence>
<dbReference type="PROSITE" id="PS51194">
    <property type="entry name" value="HELICASE_CTER"/>
    <property type="match status" value="1"/>
</dbReference>
<evidence type="ECO:0000256" key="5">
    <source>
        <dbReference type="ARBA" id="ARBA00022840"/>
    </source>
</evidence>
<dbReference type="KEGG" id="tad:TRIADDRAFT_58231"/>
<dbReference type="PhylomeDB" id="B3S181"/>
<dbReference type="GO" id="GO:0003676">
    <property type="term" value="F:nucleic acid binding"/>
    <property type="evidence" value="ECO:0007669"/>
    <property type="project" value="InterPro"/>
</dbReference>
<dbReference type="SMART" id="SM00490">
    <property type="entry name" value="HELICc"/>
    <property type="match status" value="1"/>
</dbReference>
<keyword evidence="12" id="KW-1185">Reference proteome</keyword>
<evidence type="ECO:0000256" key="4">
    <source>
        <dbReference type="ARBA" id="ARBA00022806"/>
    </source>
</evidence>
<feature type="compositionally biased region" description="Basic and acidic residues" evidence="7">
    <location>
        <begin position="573"/>
        <end position="584"/>
    </location>
</feature>
<dbReference type="GO" id="GO:0016787">
    <property type="term" value="F:hydrolase activity"/>
    <property type="evidence" value="ECO:0007669"/>
    <property type="project" value="UniProtKB-KW"/>
</dbReference>
<dbReference type="InterPro" id="IPR001650">
    <property type="entry name" value="Helicase_C-like"/>
</dbReference>
<feature type="short sequence motif" description="Q motif" evidence="6">
    <location>
        <begin position="38"/>
        <end position="66"/>
    </location>
</feature>
<dbReference type="Pfam" id="PF00271">
    <property type="entry name" value="Helicase_C"/>
    <property type="match status" value="1"/>
</dbReference>
<keyword evidence="2" id="KW-0547">Nucleotide-binding</keyword>
<accession>B3S181</accession>
<dbReference type="InParanoid" id="B3S181"/>
<evidence type="ECO:0000256" key="1">
    <source>
        <dbReference type="ARBA" id="ARBA00012552"/>
    </source>
</evidence>
<feature type="domain" description="DEAD-box RNA helicase Q" evidence="10">
    <location>
        <begin position="38"/>
        <end position="66"/>
    </location>
</feature>
<dbReference type="OrthoDB" id="10261375at2759"/>
<evidence type="ECO:0000256" key="2">
    <source>
        <dbReference type="ARBA" id="ARBA00022741"/>
    </source>
</evidence>
<sequence length="616" mass="70168">MDVDGSYGEVIDDNHSEDELSMTRKLIRQQNRKKKKSGGFQSMGLSHVVFKGVMKKGYKLPTPIQRKTIPIIVDGRDVVAMARTGSGKTAAFLIPMFEKLKAHSSQSGARALILSPTRELAVQTHKFVKELGRFTDLKTALVLGGDRLFEMGFHEQLQEIIRRLPSSRQTMLFSATLPKLLVEFARAGLTDPILIRLDVEHKLSENLKLAFYCIRPQDRTAALLYLLRNVIKSKQQTLIFVATRHHAEYLKELLVAAKFAVSCVYGNLDQTARKISISQFINKKTSILLVTDVAARGIDIPILENVINYNFPAQPKLFVHRVGRVARAGRSGTAYSFLANDELPYLIDLHLFLGRPLRFAGDTTAANDPENGITGAIPQEIIDREEDFLQTLQIFSSDLPSLSKVALNAYKNYLKCRPLPSTASVKRAKDINFSEIVAHPMFESDESQTTKAKFLTEIKSFTPKQTIFEISTGTKHSKAAEVMRSKRLKLSAFHNQVGKVELNLIGDEVQNMHSGKKQMKWLESKTLTTCYRYNDWLKKSKTGYRRKIDNDQDDNAEFSKKFDRKRGKQKKPVKQELRSKEQILKLRRQKQRLFDKQKRGRMRNRQRGAGNKKRTR</sequence>
<dbReference type="SMART" id="SM00487">
    <property type="entry name" value="DEXDc"/>
    <property type="match status" value="1"/>
</dbReference>
<feature type="compositionally biased region" description="Basic and acidic residues" evidence="7">
    <location>
        <begin position="12"/>
        <end position="21"/>
    </location>
</feature>
<dbReference type="OMA" id="KMAFITC"/>